<evidence type="ECO:0000256" key="1">
    <source>
        <dbReference type="ARBA" id="ARBA00005187"/>
    </source>
</evidence>
<dbReference type="InterPro" id="IPR006426">
    <property type="entry name" value="Asn_synth_AEB"/>
</dbReference>
<dbReference type="EMBL" id="VBAL01000043">
    <property type="protein sequence ID" value="TMJ04397.1"/>
    <property type="molecule type" value="Genomic_DNA"/>
</dbReference>
<comment type="caution">
    <text evidence="13">The sequence shown here is derived from an EMBL/GenBank/DDBJ whole genome shotgun (WGS) entry which is preliminary data.</text>
</comment>
<evidence type="ECO:0000256" key="8">
    <source>
        <dbReference type="ARBA" id="ARBA00048741"/>
    </source>
</evidence>
<dbReference type="NCBIfam" id="TIGR01536">
    <property type="entry name" value="asn_synth_AEB"/>
    <property type="match status" value="1"/>
</dbReference>
<keyword evidence="9" id="KW-0028">Amino-acid biosynthesis</keyword>
<evidence type="ECO:0000313" key="14">
    <source>
        <dbReference type="Proteomes" id="UP000319353"/>
    </source>
</evidence>
<dbReference type="InterPro" id="IPR051786">
    <property type="entry name" value="ASN_synthetase/amidase"/>
</dbReference>
<dbReference type="Gene3D" id="3.40.50.620">
    <property type="entry name" value="HUPs"/>
    <property type="match status" value="1"/>
</dbReference>
<protein>
    <recommendedName>
        <fullName evidence="3">asparagine synthase (glutamine-hydrolyzing)</fullName>
        <ecNumber evidence="3">6.3.5.4</ecNumber>
    </recommendedName>
</protein>
<comment type="similarity">
    <text evidence="2">Belongs to the asparagine synthetase family.</text>
</comment>
<keyword evidence="6 9" id="KW-0061">Asparagine biosynthesis</keyword>
<dbReference type="InterPro" id="IPR033738">
    <property type="entry name" value="AsnB_N"/>
</dbReference>
<evidence type="ECO:0000256" key="3">
    <source>
        <dbReference type="ARBA" id="ARBA00012737"/>
    </source>
</evidence>
<feature type="domain" description="Glutamine amidotransferase type-2" evidence="12">
    <location>
        <begin position="2"/>
        <end position="208"/>
    </location>
</feature>
<dbReference type="SUPFAM" id="SSF56235">
    <property type="entry name" value="N-terminal nucleophile aminohydrolases (Ntn hydrolases)"/>
    <property type="match status" value="1"/>
</dbReference>
<dbReference type="Pfam" id="PF13537">
    <property type="entry name" value="GATase_7"/>
    <property type="match status" value="1"/>
</dbReference>
<dbReference type="AlphaFoldDB" id="A0A537L9L3"/>
<dbReference type="Proteomes" id="UP000319353">
    <property type="component" value="Unassembled WGS sequence"/>
</dbReference>
<evidence type="ECO:0000256" key="10">
    <source>
        <dbReference type="PIRSR" id="PIRSR001589-2"/>
    </source>
</evidence>
<accession>A0A537L9L3</accession>
<dbReference type="InterPro" id="IPR029055">
    <property type="entry name" value="Ntn_hydrolases_N"/>
</dbReference>
<dbReference type="EC" id="6.3.5.4" evidence="3"/>
<comment type="catalytic activity">
    <reaction evidence="8">
        <text>L-aspartate + L-glutamine + ATP + H2O = L-asparagine + L-glutamate + AMP + diphosphate + H(+)</text>
        <dbReference type="Rhea" id="RHEA:12228"/>
        <dbReference type="ChEBI" id="CHEBI:15377"/>
        <dbReference type="ChEBI" id="CHEBI:15378"/>
        <dbReference type="ChEBI" id="CHEBI:29985"/>
        <dbReference type="ChEBI" id="CHEBI:29991"/>
        <dbReference type="ChEBI" id="CHEBI:30616"/>
        <dbReference type="ChEBI" id="CHEBI:33019"/>
        <dbReference type="ChEBI" id="CHEBI:58048"/>
        <dbReference type="ChEBI" id="CHEBI:58359"/>
        <dbReference type="ChEBI" id="CHEBI:456215"/>
        <dbReference type="EC" id="6.3.5.4"/>
    </reaction>
</comment>
<evidence type="ECO:0000256" key="2">
    <source>
        <dbReference type="ARBA" id="ARBA00005752"/>
    </source>
</evidence>
<dbReference type="PROSITE" id="PS51278">
    <property type="entry name" value="GATASE_TYPE_2"/>
    <property type="match status" value="1"/>
</dbReference>
<dbReference type="GO" id="GO:0005829">
    <property type="term" value="C:cytosol"/>
    <property type="evidence" value="ECO:0007669"/>
    <property type="project" value="TreeGrafter"/>
</dbReference>
<gene>
    <name evidence="13" type="primary">asnB</name>
    <name evidence="13" type="ORF">E6H01_04225</name>
</gene>
<evidence type="ECO:0000259" key="12">
    <source>
        <dbReference type="PROSITE" id="PS51278"/>
    </source>
</evidence>
<comment type="pathway">
    <text evidence="1">Amino-acid biosynthesis; L-asparagine biosynthesis; L-asparagine from L-aspartate (L-Gln route): step 1/1.</text>
</comment>
<reference evidence="13 14" key="1">
    <citation type="journal article" date="2019" name="Nat. Microbiol.">
        <title>Mediterranean grassland soil C-N compound turnover is dependent on rainfall and depth, and is mediated by genomically divergent microorganisms.</title>
        <authorList>
            <person name="Diamond S."/>
            <person name="Andeer P.F."/>
            <person name="Li Z."/>
            <person name="Crits-Christoph A."/>
            <person name="Burstein D."/>
            <person name="Anantharaman K."/>
            <person name="Lane K.R."/>
            <person name="Thomas B.C."/>
            <person name="Pan C."/>
            <person name="Northen T.R."/>
            <person name="Banfield J.F."/>
        </authorList>
    </citation>
    <scope>NUCLEOTIDE SEQUENCE [LARGE SCALE GENOMIC DNA]</scope>
    <source>
        <strain evidence="13">NP_4</strain>
    </source>
</reference>
<evidence type="ECO:0000256" key="7">
    <source>
        <dbReference type="ARBA" id="ARBA00022962"/>
    </source>
</evidence>
<evidence type="ECO:0000313" key="13">
    <source>
        <dbReference type="EMBL" id="TMJ04397.1"/>
    </source>
</evidence>
<keyword evidence="5 10" id="KW-0067">ATP-binding</keyword>
<keyword evidence="4 10" id="KW-0547">Nucleotide-binding</keyword>
<dbReference type="GO" id="GO:0006529">
    <property type="term" value="P:asparagine biosynthetic process"/>
    <property type="evidence" value="ECO:0007669"/>
    <property type="project" value="UniProtKB-KW"/>
</dbReference>
<keyword evidence="13" id="KW-0436">Ligase</keyword>
<organism evidence="13 14">
    <name type="scientific">Candidatus Segetimicrobium genomatis</name>
    <dbReference type="NCBI Taxonomy" id="2569760"/>
    <lineage>
        <taxon>Bacteria</taxon>
        <taxon>Bacillati</taxon>
        <taxon>Candidatus Sysuimicrobiota</taxon>
        <taxon>Candidatus Sysuimicrobiia</taxon>
        <taxon>Candidatus Sysuimicrobiales</taxon>
        <taxon>Candidatus Segetimicrobiaceae</taxon>
        <taxon>Candidatus Segetimicrobium</taxon>
    </lineage>
</organism>
<evidence type="ECO:0000256" key="6">
    <source>
        <dbReference type="ARBA" id="ARBA00022888"/>
    </source>
</evidence>
<feature type="active site" description="For GATase activity" evidence="9">
    <location>
        <position position="2"/>
    </location>
</feature>
<proteinExistence type="inferred from homology"/>
<feature type="binding site" evidence="10">
    <location>
        <position position="284"/>
    </location>
    <ligand>
        <name>ATP</name>
        <dbReference type="ChEBI" id="CHEBI:30616"/>
    </ligand>
</feature>
<feature type="binding site" evidence="10">
    <location>
        <position position="95"/>
    </location>
    <ligand>
        <name>L-glutamine</name>
        <dbReference type="ChEBI" id="CHEBI:58359"/>
    </ligand>
</feature>
<feature type="binding site" evidence="10">
    <location>
        <position position="257"/>
    </location>
    <ligand>
        <name>ATP</name>
        <dbReference type="ChEBI" id="CHEBI:30616"/>
    </ligand>
</feature>
<sequence length="630" mass="69871">MCGICGVVGPIDEPVLRRMVGTMVHRGPDDAGQYLDDGVGLGVRRLSIVDVAGGRQPITNEDATLVVVFNGEIYNHRELRTRLESHGHRFRTRCDTEVLVHLYEEYGDAAVHLLQGMFAYALWDERRHRLLLARDRLGIKPLYYTDVGGSLLFASEVKAFLHYPGFRAELEPGALDLYLALHYVPGPDTLFRGVRKLPPGHLLVAQDGHVSVLRYWDLVLGDFQPGTTLDEAAEEFGALFRDTVKRHLVSDVPVGALLSGGVDSGSVVAMMAAASDRPVETFTVGFELPGRHNELAEAGRVARHFATTHHELLLRPDAAALLGDLMWHMDEPVADPAALPTYLICRFARQHVPVVLTGEGGDELLGGYPRYAWFALAKRLQRLLPAALREGLLLPLSRLAPLSGRYQRALENVLAERDDVARHLHWIGVFDPDLRRTLLGPALRGGVTPGLAEARIASYFGDGGRRSADVFHRLMALDMNTWLVDDILTKMDKMSMAASVEARVPFLDHRLVEFVATLPLEVKVKNVGSKLLLRRAMRGVVPPATLRRRKHAFQVPLDAWVSGSLRDFVGDILLDRRAHERGWLDRKRVEDLLSTHAASRAPRGQSVWTLLCLELWARAFLDGAGHGVAP</sequence>
<dbReference type="Pfam" id="PF00733">
    <property type="entry name" value="Asn_synthase"/>
    <property type="match status" value="1"/>
</dbReference>
<dbReference type="InterPro" id="IPR014729">
    <property type="entry name" value="Rossmann-like_a/b/a_fold"/>
</dbReference>
<dbReference type="SUPFAM" id="SSF52402">
    <property type="entry name" value="Adenine nucleotide alpha hydrolases-like"/>
    <property type="match status" value="1"/>
</dbReference>
<dbReference type="InterPro" id="IPR001962">
    <property type="entry name" value="Asn_synthase"/>
</dbReference>
<dbReference type="CDD" id="cd00712">
    <property type="entry name" value="AsnB"/>
    <property type="match status" value="1"/>
</dbReference>
<dbReference type="PANTHER" id="PTHR43284">
    <property type="entry name" value="ASPARAGINE SYNTHETASE (GLUTAMINE-HYDROLYZING)"/>
    <property type="match status" value="1"/>
</dbReference>
<dbReference type="CDD" id="cd01991">
    <property type="entry name" value="Asn_synthase_B_C"/>
    <property type="match status" value="1"/>
</dbReference>
<evidence type="ECO:0000256" key="9">
    <source>
        <dbReference type="PIRSR" id="PIRSR001589-1"/>
    </source>
</evidence>
<dbReference type="Gene3D" id="3.60.20.10">
    <property type="entry name" value="Glutamine Phosphoribosylpyrophosphate, subunit 1, domain 1"/>
    <property type="match status" value="1"/>
</dbReference>
<feature type="site" description="Important for beta-aspartyl-AMP intermediate formation" evidence="11">
    <location>
        <position position="359"/>
    </location>
</feature>
<dbReference type="GO" id="GO:0005524">
    <property type="term" value="F:ATP binding"/>
    <property type="evidence" value="ECO:0007669"/>
    <property type="project" value="UniProtKB-KW"/>
</dbReference>
<evidence type="ECO:0000256" key="11">
    <source>
        <dbReference type="PIRSR" id="PIRSR001589-3"/>
    </source>
</evidence>
<dbReference type="GO" id="GO:0004066">
    <property type="term" value="F:asparagine synthase (glutamine-hydrolyzing) activity"/>
    <property type="evidence" value="ECO:0007669"/>
    <property type="project" value="UniProtKB-EC"/>
</dbReference>
<evidence type="ECO:0000256" key="4">
    <source>
        <dbReference type="ARBA" id="ARBA00022741"/>
    </source>
</evidence>
<evidence type="ECO:0000256" key="5">
    <source>
        <dbReference type="ARBA" id="ARBA00022840"/>
    </source>
</evidence>
<name>A0A537L9L3_9BACT</name>
<dbReference type="PIRSF" id="PIRSF001589">
    <property type="entry name" value="Asn_synthetase_glu-h"/>
    <property type="match status" value="1"/>
</dbReference>
<dbReference type="InterPro" id="IPR017932">
    <property type="entry name" value="GATase_2_dom"/>
</dbReference>
<dbReference type="PANTHER" id="PTHR43284:SF1">
    <property type="entry name" value="ASPARAGINE SYNTHETASE"/>
    <property type="match status" value="1"/>
</dbReference>
<keyword evidence="7 9" id="KW-0315">Glutamine amidotransferase</keyword>